<evidence type="ECO:0000313" key="5">
    <source>
        <dbReference type="Proteomes" id="UP000306420"/>
    </source>
</evidence>
<name>A0A5R9DSL5_9LACT</name>
<dbReference type="GO" id="GO:0008800">
    <property type="term" value="F:beta-lactamase activity"/>
    <property type="evidence" value="ECO:0007669"/>
    <property type="project" value="InterPro"/>
</dbReference>
<evidence type="ECO:0000256" key="2">
    <source>
        <dbReference type="SAM" id="SignalP"/>
    </source>
</evidence>
<keyword evidence="4" id="KW-0378">Hydrolase</keyword>
<organism evidence="4 5">
    <name type="scientific">Ruoffia tabacinasalis</name>
    <dbReference type="NCBI Taxonomy" id="87458"/>
    <lineage>
        <taxon>Bacteria</taxon>
        <taxon>Bacillati</taxon>
        <taxon>Bacillota</taxon>
        <taxon>Bacilli</taxon>
        <taxon>Lactobacillales</taxon>
        <taxon>Aerococcaceae</taxon>
        <taxon>Ruoffia</taxon>
    </lineage>
</organism>
<dbReference type="GO" id="GO:0046677">
    <property type="term" value="P:response to antibiotic"/>
    <property type="evidence" value="ECO:0007669"/>
    <property type="project" value="InterPro"/>
</dbReference>
<evidence type="ECO:0000259" key="3">
    <source>
        <dbReference type="Pfam" id="PF13354"/>
    </source>
</evidence>
<dbReference type="OrthoDB" id="2134071at2"/>
<evidence type="ECO:0000313" key="4">
    <source>
        <dbReference type="EMBL" id="TLQ39729.1"/>
    </source>
</evidence>
<dbReference type="GO" id="GO:0030655">
    <property type="term" value="P:beta-lactam antibiotic catabolic process"/>
    <property type="evidence" value="ECO:0007669"/>
    <property type="project" value="InterPro"/>
</dbReference>
<proteinExistence type="predicted"/>
<evidence type="ECO:0000256" key="1">
    <source>
        <dbReference type="SAM" id="MobiDB-lite"/>
    </source>
</evidence>
<dbReference type="Gene3D" id="3.40.710.10">
    <property type="entry name" value="DD-peptidase/beta-lactamase superfamily"/>
    <property type="match status" value="1"/>
</dbReference>
<comment type="caution">
    <text evidence="4">The sequence shown here is derived from an EMBL/GenBank/DDBJ whole genome shotgun (WGS) entry which is preliminary data.</text>
</comment>
<dbReference type="InterPro" id="IPR045155">
    <property type="entry name" value="Beta-lactam_cat"/>
</dbReference>
<dbReference type="InterPro" id="IPR000871">
    <property type="entry name" value="Beta-lactam_class-A"/>
</dbReference>
<dbReference type="PANTHER" id="PTHR35333:SF3">
    <property type="entry name" value="BETA-LACTAMASE-TYPE TRANSPEPTIDASE FOLD CONTAINING PROTEIN"/>
    <property type="match status" value="1"/>
</dbReference>
<feature type="signal peptide" evidence="2">
    <location>
        <begin position="1"/>
        <end position="28"/>
    </location>
</feature>
<dbReference type="EMBL" id="VBSP01000050">
    <property type="protein sequence ID" value="TLQ39729.1"/>
    <property type="molecule type" value="Genomic_DNA"/>
</dbReference>
<protein>
    <submittedName>
        <fullName evidence="4">Serine hydrolase</fullName>
    </submittedName>
</protein>
<gene>
    <name evidence="4" type="ORF">FEZ33_10370</name>
</gene>
<sequence>MKMKNKLNIILWMMCALLMTQITLPVIQAEEASSSDLSESEATEEKDESEESDIYDYEAMENLDMEPLAYSEYESLEDIVYELLAKYGLDASQIGLAYTNLQTDDAYYLNEDEQFIVASMYKVPMVAMFIDLINQGYLTWDSELPYSEEYYQDGAGEITANPKQAYYRLDDLAYQAIVYSDNTASLILYYYYVNNFGSFRTGLLDFVDFYEVPEVYYYDNYGSAYMMNLSLQKIATDDTYAHVRDLMMQTSPKQLFSLFVNDMATKYGRYENMLNDSGIFYQDDEPIYSLVVMVSDDLYADMFIAELNLRVNEWTLAQTEASES</sequence>
<feature type="chain" id="PRO_5038909054" evidence="2">
    <location>
        <begin position="29"/>
        <end position="324"/>
    </location>
</feature>
<accession>A0A5R9DSL5</accession>
<dbReference type="InterPro" id="IPR012338">
    <property type="entry name" value="Beta-lactam/transpept-like"/>
</dbReference>
<feature type="compositionally biased region" description="Acidic residues" evidence="1">
    <location>
        <begin position="38"/>
        <end position="54"/>
    </location>
</feature>
<dbReference type="SUPFAM" id="SSF56601">
    <property type="entry name" value="beta-lactamase/transpeptidase-like"/>
    <property type="match status" value="1"/>
</dbReference>
<dbReference type="Pfam" id="PF13354">
    <property type="entry name" value="Beta-lactamase2"/>
    <property type="match status" value="1"/>
</dbReference>
<feature type="region of interest" description="Disordered" evidence="1">
    <location>
        <begin position="33"/>
        <end position="54"/>
    </location>
</feature>
<dbReference type="Proteomes" id="UP000306420">
    <property type="component" value="Unassembled WGS sequence"/>
</dbReference>
<reference evidence="4 5" key="1">
    <citation type="submission" date="2019-05" db="EMBL/GenBank/DDBJ databases">
        <title>The metagenome of a microbial culture collection derived from dairy environment covers the genomic content of the human microbiome.</title>
        <authorList>
            <person name="Roder T."/>
            <person name="Wuthrich D."/>
            <person name="Sattari Z."/>
            <person name="Von Ah U."/>
            <person name="Bar C."/>
            <person name="Ronchi F."/>
            <person name="Macpherson A.J."/>
            <person name="Ganal-Vonarburg S.C."/>
            <person name="Bruggmann R."/>
            <person name="Vergeres G."/>
        </authorList>
    </citation>
    <scope>NUCLEOTIDE SEQUENCE [LARGE SCALE GENOMIC DNA]</scope>
    <source>
        <strain evidence="4 5">FAM 24227</strain>
    </source>
</reference>
<keyword evidence="2" id="KW-0732">Signal</keyword>
<feature type="domain" description="Beta-lactamase class A catalytic" evidence="3">
    <location>
        <begin position="95"/>
        <end position="294"/>
    </location>
</feature>
<dbReference type="AlphaFoldDB" id="A0A5R9DSL5"/>
<dbReference type="PANTHER" id="PTHR35333">
    <property type="entry name" value="BETA-LACTAMASE"/>
    <property type="match status" value="1"/>
</dbReference>